<evidence type="ECO:0000256" key="2">
    <source>
        <dbReference type="ARBA" id="ARBA00022801"/>
    </source>
</evidence>
<comment type="caution">
    <text evidence="5">The sequence shown here is derived from an EMBL/GenBank/DDBJ whole genome shotgun (WGS) entry which is preliminary data.</text>
</comment>
<feature type="domain" description="Carboxylesterase type B" evidence="4">
    <location>
        <begin position="307"/>
        <end position="409"/>
    </location>
</feature>
<dbReference type="EMBL" id="JACJIA010000007">
    <property type="protein sequence ID" value="MBA8953855.1"/>
    <property type="molecule type" value="Genomic_DNA"/>
</dbReference>
<dbReference type="SUPFAM" id="SSF53474">
    <property type="entry name" value="alpha/beta-Hydrolases"/>
    <property type="match status" value="1"/>
</dbReference>
<gene>
    <name evidence="5" type="ORF">HNR61_005508</name>
</gene>
<dbReference type="InterPro" id="IPR019826">
    <property type="entry name" value="Carboxylesterase_B_AS"/>
</dbReference>
<feature type="domain" description="Carboxylesterase type B" evidence="4">
    <location>
        <begin position="3"/>
        <end position="302"/>
    </location>
</feature>
<dbReference type="PANTHER" id="PTHR43918">
    <property type="entry name" value="ACETYLCHOLINESTERASE"/>
    <property type="match status" value="1"/>
</dbReference>
<dbReference type="Pfam" id="PF00135">
    <property type="entry name" value="COesterase"/>
    <property type="match status" value="2"/>
</dbReference>
<keyword evidence="6" id="KW-1185">Reference proteome</keyword>
<reference evidence="5 6" key="1">
    <citation type="submission" date="2020-08" db="EMBL/GenBank/DDBJ databases">
        <title>Genomic Encyclopedia of Type Strains, Phase IV (KMG-IV): sequencing the most valuable type-strain genomes for metagenomic binning, comparative biology and taxonomic classification.</title>
        <authorList>
            <person name="Goeker M."/>
        </authorList>
    </citation>
    <scope>NUCLEOTIDE SEQUENCE [LARGE SCALE GENOMIC DNA]</scope>
    <source>
        <strain evidence="5 6">DSM 44197</strain>
    </source>
</reference>
<dbReference type="Gene3D" id="3.40.50.1820">
    <property type="entry name" value="alpha/beta hydrolase"/>
    <property type="match status" value="2"/>
</dbReference>
<dbReference type="PROSITE" id="PS00122">
    <property type="entry name" value="CARBOXYLESTERASE_B_1"/>
    <property type="match status" value="1"/>
</dbReference>
<dbReference type="InterPro" id="IPR029058">
    <property type="entry name" value="AB_hydrolase_fold"/>
</dbReference>
<accession>A0A7W3LT89</accession>
<evidence type="ECO:0000259" key="4">
    <source>
        <dbReference type="Pfam" id="PF00135"/>
    </source>
</evidence>
<evidence type="ECO:0000256" key="3">
    <source>
        <dbReference type="RuleBase" id="RU361235"/>
    </source>
</evidence>
<evidence type="ECO:0000313" key="6">
    <source>
        <dbReference type="Proteomes" id="UP000572680"/>
    </source>
</evidence>
<protein>
    <recommendedName>
        <fullName evidence="3">Carboxylic ester hydrolase</fullName>
        <ecNumber evidence="3">3.1.1.-</ecNumber>
    </recommendedName>
</protein>
<dbReference type="AlphaFoldDB" id="A0A7W3LT89"/>
<sequence>MIVETAYGEVEGAGGAFLGIPFARAPRFRPPLPPEPWTGVRPAREYGPAVPQLYEEELGTMLGLPAFPTDERGCLNLNVWTPSAEGARPVMVWLPGGAFRSGAGRDPVYDGRRLAVRNDVVVVTVNYRVGPLGFLYLDEESANVGLLDQVAALEWVRDNIAGFGGDPGDVTVFGQSAGAMSIATMLAMPAARGLFHKAIMQSGGGEFALARERAEAVAAEFGKTLGALSPWDAPVEELLRAQEEVGAAMLARGEGHGLPCLPVVDGTVLPVLPLEAARAGTVPELPVIVGANDDEGRLFTMGSPDADAVAAHIAETMFAGPARRLAEALAGRGRRVWHYRFAWRSTAFGGALGAAHSMEVPFVFDNLDAPGVTALTGPNPPQGLADRMSGTWAAFARDGAPPEPWEPFTGPGGPVATFN</sequence>
<organism evidence="5 6">
    <name type="scientific">Actinomadura namibiensis</name>
    <dbReference type="NCBI Taxonomy" id="182080"/>
    <lineage>
        <taxon>Bacteria</taxon>
        <taxon>Bacillati</taxon>
        <taxon>Actinomycetota</taxon>
        <taxon>Actinomycetes</taxon>
        <taxon>Streptosporangiales</taxon>
        <taxon>Thermomonosporaceae</taxon>
        <taxon>Actinomadura</taxon>
    </lineage>
</organism>
<dbReference type="GO" id="GO:0052689">
    <property type="term" value="F:carboxylic ester hydrolase activity"/>
    <property type="evidence" value="ECO:0007669"/>
    <property type="project" value="TreeGrafter"/>
</dbReference>
<evidence type="ECO:0000313" key="5">
    <source>
        <dbReference type="EMBL" id="MBA8953855.1"/>
    </source>
</evidence>
<proteinExistence type="inferred from homology"/>
<name>A0A7W3LT89_ACTNM</name>
<dbReference type="PANTHER" id="PTHR43918:SF4">
    <property type="entry name" value="CARBOXYLIC ESTER HYDROLASE"/>
    <property type="match status" value="1"/>
</dbReference>
<dbReference type="Proteomes" id="UP000572680">
    <property type="component" value="Unassembled WGS sequence"/>
</dbReference>
<dbReference type="RefSeq" id="WP_182845987.1">
    <property type="nucleotide sequence ID" value="NZ_BAAALP010000043.1"/>
</dbReference>
<dbReference type="InterPro" id="IPR050654">
    <property type="entry name" value="AChE-related_enzymes"/>
</dbReference>
<dbReference type="EC" id="3.1.1.-" evidence="3"/>
<comment type="similarity">
    <text evidence="1 3">Belongs to the type-B carboxylesterase/lipase family.</text>
</comment>
<evidence type="ECO:0000256" key="1">
    <source>
        <dbReference type="ARBA" id="ARBA00005964"/>
    </source>
</evidence>
<dbReference type="InterPro" id="IPR002018">
    <property type="entry name" value="CarbesteraseB"/>
</dbReference>
<keyword evidence="2 3" id="KW-0378">Hydrolase</keyword>